<accession>A0A645B3L7</accession>
<proteinExistence type="predicted"/>
<evidence type="ECO:0000313" key="1">
    <source>
        <dbReference type="EMBL" id="MPM59658.1"/>
    </source>
</evidence>
<gene>
    <name evidence="1" type="ORF">SDC9_106504</name>
</gene>
<comment type="caution">
    <text evidence="1">The sequence shown here is derived from an EMBL/GenBank/DDBJ whole genome shotgun (WGS) entry which is preliminary data.</text>
</comment>
<reference evidence="1" key="1">
    <citation type="submission" date="2019-08" db="EMBL/GenBank/DDBJ databases">
        <authorList>
            <person name="Kucharzyk K."/>
            <person name="Murdoch R.W."/>
            <person name="Higgins S."/>
            <person name="Loffler F."/>
        </authorList>
    </citation>
    <scope>NUCLEOTIDE SEQUENCE</scope>
</reference>
<sequence length="80" mass="8772">MPGGADDLYFFFAQRDPLAILQIVGDLVILPRFGAARFCRAIAPKTVIHLRKAGFDPVLLHQPFAAAGMVHMAVGQHQLF</sequence>
<dbReference type="AlphaFoldDB" id="A0A645B3L7"/>
<organism evidence="1">
    <name type="scientific">bioreactor metagenome</name>
    <dbReference type="NCBI Taxonomy" id="1076179"/>
    <lineage>
        <taxon>unclassified sequences</taxon>
        <taxon>metagenomes</taxon>
        <taxon>ecological metagenomes</taxon>
    </lineage>
</organism>
<dbReference type="EMBL" id="VSSQ01017395">
    <property type="protein sequence ID" value="MPM59658.1"/>
    <property type="molecule type" value="Genomic_DNA"/>
</dbReference>
<protein>
    <submittedName>
        <fullName evidence="1">Uncharacterized protein</fullName>
    </submittedName>
</protein>
<name>A0A645B3L7_9ZZZZ</name>